<dbReference type="InterPro" id="IPR036196">
    <property type="entry name" value="Ptyr_pPase_sf"/>
</dbReference>
<dbReference type="GeneID" id="92759904"/>
<evidence type="ECO:0000313" key="3">
    <source>
        <dbReference type="EMBL" id="QQB45870.1"/>
    </source>
</evidence>
<dbReference type="SMART" id="SM00226">
    <property type="entry name" value="LMWPc"/>
    <property type="match status" value="1"/>
</dbReference>
<dbReference type="SUPFAM" id="SSF52788">
    <property type="entry name" value="Phosphotyrosine protein phosphatases I"/>
    <property type="match status" value="1"/>
</dbReference>
<gene>
    <name evidence="3" type="ORF">I6I10_10385</name>
    <name evidence="4" type="ORF">I6J21_05750</name>
</gene>
<dbReference type="PANTHER" id="PTHR43428:SF1">
    <property type="entry name" value="ARSENATE REDUCTASE"/>
    <property type="match status" value="1"/>
</dbReference>
<dbReference type="PANTHER" id="PTHR43428">
    <property type="entry name" value="ARSENATE REDUCTASE"/>
    <property type="match status" value="1"/>
</dbReference>
<evidence type="ECO:0000313" key="4">
    <source>
        <dbReference type="EMBL" id="QRP71618.1"/>
    </source>
</evidence>
<protein>
    <submittedName>
        <fullName evidence="3">Protein tyrosine phosphatase</fullName>
    </submittedName>
</protein>
<dbReference type="Gene3D" id="3.40.50.2300">
    <property type="match status" value="1"/>
</dbReference>
<keyword evidence="1" id="KW-0059">Arsenical resistance</keyword>
<reference evidence="3 5" key="1">
    <citation type="submission" date="2020-12" db="EMBL/GenBank/DDBJ databases">
        <title>FDA dAtabase for Regulatory Grade micrObial Sequences (FDA-ARGOS): Supporting development and validation of Infectious Disease Dx tests.</title>
        <authorList>
            <person name="Sproer C."/>
            <person name="Gronow S."/>
            <person name="Severitt S."/>
            <person name="Schroder I."/>
            <person name="Tallon L."/>
            <person name="Sadzewicz L."/>
            <person name="Zhao X."/>
            <person name="Boylan J."/>
            <person name="Ott S."/>
            <person name="Bowen H."/>
            <person name="Vavikolanu K."/>
            <person name="Mehta A."/>
            <person name="Aluvathingal J."/>
            <person name="Nadendla S."/>
            <person name="Lowell S."/>
            <person name="Myers T."/>
            <person name="Yan Y."/>
            <person name="Sichtig H."/>
        </authorList>
    </citation>
    <scope>NUCLEOTIDE SEQUENCE [LARGE SCALE GENOMIC DNA]</scope>
    <source>
        <strain evidence="3 5">FDAARGOS_1053</strain>
        <strain evidence="4">FDAARGOS_1191</strain>
    </source>
</reference>
<sequence>MTAQLVDRFRIVREDMHRYYGGSVESDVIDDVVDSAISDVSEDARIETFIPVLVEREARETLESMGTVRKEVLFASKHNSARAQLAYALARYYAGDHLFIRTVGVEGRAPVDPDVLVVLDEMGVSGGVLYEKDDTPRTVHFSDVVVLLGVEESPNLPGVRYVEWNVDDPAGKGLAAMREAAREIDALVRTLLFELAA</sequence>
<evidence type="ECO:0000313" key="5">
    <source>
        <dbReference type="Proteomes" id="UP000596145"/>
    </source>
</evidence>
<evidence type="ECO:0000256" key="1">
    <source>
        <dbReference type="ARBA" id="ARBA00022849"/>
    </source>
</evidence>
<dbReference type="NCBIfam" id="NF046112">
    <property type="entry name" value="MSMEG_6209_Nter"/>
    <property type="match status" value="1"/>
</dbReference>
<dbReference type="Pfam" id="PF01451">
    <property type="entry name" value="LMWPc"/>
    <property type="match status" value="1"/>
</dbReference>
<evidence type="ECO:0000259" key="2">
    <source>
        <dbReference type="SMART" id="SM00226"/>
    </source>
</evidence>
<dbReference type="AlphaFoldDB" id="A0A7T4JUI4"/>
<dbReference type="InterPro" id="IPR023485">
    <property type="entry name" value="Ptyr_pPase"/>
</dbReference>
<feature type="domain" description="Phosphotyrosine protein phosphatase I" evidence="2">
    <location>
        <begin position="70"/>
        <end position="194"/>
    </location>
</feature>
<dbReference type="RefSeq" id="WP_005392335.1">
    <property type="nucleotide sequence ID" value="NZ_CP066007.1"/>
</dbReference>
<organism evidence="3 5">
    <name type="scientific">Corynebacterium glucuronolyticum</name>
    <dbReference type="NCBI Taxonomy" id="39791"/>
    <lineage>
        <taxon>Bacteria</taxon>
        <taxon>Bacillati</taxon>
        <taxon>Actinomycetota</taxon>
        <taxon>Actinomycetes</taxon>
        <taxon>Mycobacteriales</taxon>
        <taxon>Corynebacteriaceae</taxon>
        <taxon>Corynebacterium</taxon>
    </lineage>
</organism>
<accession>A0A7T4JUI4</accession>
<dbReference type="EMBL" id="CP069534">
    <property type="protein sequence ID" value="QRP71618.1"/>
    <property type="molecule type" value="Genomic_DNA"/>
</dbReference>
<dbReference type="EMBL" id="CP066007">
    <property type="protein sequence ID" value="QQB45870.1"/>
    <property type="molecule type" value="Genomic_DNA"/>
</dbReference>
<dbReference type="Gene3D" id="1.10.8.1060">
    <property type="entry name" value="Corynebacterium glutamicum thioredoxin-dependent arsenate reductase, N-terminal domain"/>
    <property type="match status" value="1"/>
</dbReference>
<dbReference type="Proteomes" id="UP000617681">
    <property type="component" value="Chromosome"/>
</dbReference>
<name>A0A7T4JUI4_9CORY</name>
<dbReference type="GO" id="GO:0046685">
    <property type="term" value="P:response to arsenic-containing substance"/>
    <property type="evidence" value="ECO:0007669"/>
    <property type="project" value="UniProtKB-KW"/>
</dbReference>
<dbReference type="Proteomes" id="UP000596145">
    <property type="component" value="Chromosome"/>
</dbReference>
<proteinExistence type="predicted"/>
<dbReference type="OrthoDB" id="9799372at2"/>